<accession>A0ABP8EA27</accession>
<name>A0ABP8EA27_9FLAO</name>
<feature type="domain" description="SPOR" evidence="1">
    <location>
        <begin position="53"/>
        <end position="123"/>
    </location>
</feature>
<proteinExistence type="predicted"/>
<protein>
    <recommendedName>
        <fullName evidence="1">SPOR domain-containing protein</fullName>
    </recommendedName>
</protein>
<keyword evidence="3" id="KW-1185">Reference proteome</keyword>
<evidence type="ECO:0000313" key="2">
    <source>
        <dbReference type="EMBL" id="GAA4269101.1"/>
    </source>
</evidence>
<dbReference type="Proteomes" id="UP001500027">
    <property type="component" value="Unassembled WGS sequence"/>
</dbReference>
<sequence>MKLSHLKTNFLAVIISLIALNSTFGQEGSVSVNQDEDIATLLKLKREINKESSNYYKIQIYSGNRNDAEAAKLNFNNTFNDWAPKIVYETPNFKIWAGSFRTRLEADRALKRIKREFPSAFIFKPKKEKN</sequence>
<evidence type="ECO:0000313" key="3">
    <source>
        <dbReference type="Proteomes" id="UP001500027"/>
    </source>
</evidence>
<reference evidence="3" key="1">
    <citation type="journal article" date="2019" name="Int. J. Syst. Evol. Microbiol.">
        <title>The Global Catalogue of Microorganisms (GCM) 10K type strain sequencing project: providing services to taxonomists for standard genome sequencing and annotation.</title>
        <authorList>
            <consortium name="The Broad Institute Genomics Platform"/>
            <consortium name="The Broad Institute Genome Sequencing Center for Infectious Disease"/>
            <person name="Wu L."/>
            <person name="Ma J."/>
        </authorList>
    </citation>
    <scope>NUCLEOTIDE SEQUENCE [LARGE SCALE GENOMIC DNA]</scope>
    <source>
        <strain evidence="3">JCM 17452</strain>
    </source>
</reference>
<dbReference type="EMBL" id="BAABAV010000001">
    <property type="protein sequence ID" value="GAA4269101.1"/>
    <property type="molecule type" value="Genomic_DNA"/>
</dbReference>
<gene>
    <name evidence="2" type="ORF">GCM10022257_12020</name>
</gene>
<dbReference type="InterPro" id="IPR007730">
    <property type="entry name" value="SPOR-like_dom"/>
</dbReference>
<dbReference type="RefSeq" id="WP_139000983.1">
    <property type="nucleotide sequence ID" value="NZ_BAABAV010000001.1"/>
</dbReference>
<dbReference type="Pfam" id="PF05036">
    <property type="entry name" value="SPOR"/>
    <property type="match status" value="1"/>
</dbReference>
<comment type="caution">
    <text evidence="2">The sequence shown here is derived from an EMBL/GenBank/DDBJ whole genome shotgun (WGS) entry which is preliminary data.</text>
</comment>
<evidence type="ECO:0000259" key="1">
    <source>
        <dbReference type="Pfam" id="PF05036"/>
    </source>
</evidence>
<organism evidence="2 3">
    <name type="scientific">Hyunsoonleella aestuarii</name>
    <dbReference type="NCBI Taxonomy" id="912802"/>
    <lineage>
        <taxon>Bacteria</taxon>
        <taxon>Pseudomonadati</taxon>
        <taxon>Bacteroidota</taxon>
        <taxon>Flavobacteriia</taxon>
        <taxon>Flavobacteriales</taxon>
        <taxon>Flavobacteriaceae</taxon>
    </lineage>
</organism>